<dbReference type="GO" id="GO:0051903">
    <property type="term" value="F:S-(hydroxymethyl)glutathione dehydrogenase [NAD(P)+] activity"/>
    <property type="evidence" value="ECO:0007669"/>
    <property type="project" value="TreeGrafter"/>
</dbReference>
<dbReference type="InterPro" id="IPR002328">
    <property type="entry name" value="ADH_Zn_CS"/>
</dbReference>
<dbReference type="FunFam" id="3.40.50.720:FF:000003">
    <property type="entry name" value="S-(hydroxymethyl)glutathione dehydrogenase"/>
    <property type="match status" value="1"/>
</dbReference>
<dbReference type="Pfam" id="PF08240">
    <property type="entry name" value="ADH_N"/>
    <property type="match status" value="1"/>
</dbReference>
<sequence length="370" mass="37357">MTTTTMRAALLREFGAPLQVTEVAVAAPAAGEVLVRIAASGVCGSDLKAIDGKSPVVTHLPCVLGHESAGVVEAVGPGVASVKPGDHVVIAMNGPCGRCRNCVRGRVHLCSGKARMTAIMGLMADGSTRLSAGGEVVRPYIGIGSFAEKTVVNEAMCVKVGPDAPLDLLALTACGVVTGVGAVLNTARVEPGASVLVVGCGGVGLNVIQGAVLAGATTIIAADVNEAKLELAERFGATHTVLADDLPKQVGAIVRGGADYAFDVTGVPEVLTKAFAATQPGGTTVMVGSPAAGQDLQIPPGQLFGSRRLMGTQGGDANPARDLPLLADLYRRGRLDLAGLVSERVPLDQINEAVAHVRSGAVARSVVIFG</sequence>
<comment type="similarity">
    <text evidence="2 7">Belongs to the zinc-containing alcohol dehydrogenase family.</text>
</comment>
<dbReference type="GO" id="GO:0050607">
    <property type="term" value="F:mycothiol-dependent formaldehyde dehydrogenase activity"/>
    <property type="evidence" value="ECO:0007669"/>
    <property type="project" value="UniProtKB-EC"/>
</dbReference>
<evidence type="ECO:0000259" key="8">
    <source>
        <dbReference type="SMART" id="SM00829"/>
    </source>
</evidence>
<keyword evidence="10" id="KW-1185">Reference proteome</keyword>
<dbReference type="GO" id="GO:0005829">
    <property type="term" value="C:cytosol"/>
    <property type="evidence" value="ECO:0007669"/>
    <property type="project" value="TreeGrafter"/>
</dbReference>
<protein>
    <submittedName>
        <fullName evidence="9">S-(Hydroxymethyl)mycothiol dehydrogenase</fullName>
        <ecNumber evidence="9">1.1.1.306</ecNumber>
    </submittedName>
</protein>
<dbReference type="PANTHER" id="PTHR43880:SF12">
    <property type="entry name" value="ALCOHOL DEHYDROGENASE CLASS-3"/>
    <property type="match status" value="1"/>
</dbReference>
<dbReference type="GO" id="GO:0046294">
    <property type="term" value="P:formaldehyde catabolic process"/>
    <property type="evidence" value="ECO:0007669"/>
    <property type="project" value="TreeGrafter"/>
</dbReference>
<dbReference type="PROSITE" id="PS00059">
    <property type="entry name" value="ADH_ZINC"/>
    <property type="match status" value="1"/>
</dbReference>
<dbReference type="EC" id="1.1.1.306" evidence="9"/>
<dbReference type="Gene3D" id="3.90.180.10">
    <property type="entry name" value="Medium-chain alcohol dehydrogenases, catalytic domain"/>
    <property type="match status" value="1"/>
</dbReference>
<comment type="cofactor">
    <cofactor evidence="1 7">
        <name>Zn(2+)</name>
        <dbReference type="ChEBI" id="CHEBI:29105"/>
    </cofactor>
</comment>
<comment type="caution">
    <text evidence="9">The sequence shown here is derived from an EMBL/GenBank/DDBJ whole genome shotgun (WGS) entry which is preliminary data.</text>
</comment>
<dbReference type="Proteomes" id="UP000487268">
    <property type="component" value="Unassembled WGS sequence"/>
</dbReference>
<keyword evidence="6" id="KW-0520">NAD</keyword>
<reference evidence="9 10" key="1">
    <citation type="submission" date="2019-10" db="EMBL/GenBank/DDBJ databases">
        <title>Actinomadura rubteroloni sp. nov. and Actinomadura macrotermitis sp. nov., isolated from the gut of fungus growing-termite Macrotermes natalensis.</title>
        <authorList>
            <person name="Benndorf R."/>
            <person name="Martin K."/>
            <person name="Kuefner M."/>
            <person name="De Beer W."/>
            <person name="Kaster A.-K."/>
            <person name="Vollmers J."/>
            <person name="Poulsen M."/>
            <person name="Beemelmanns C."/>
        </authorList>
    </citation>
    <scope>NUCLEOTIDE SEQUENCE [LARGE SCALE GENOMIC DNA]</scope>
    <source>
        <strain evidence="9 10">RB68</strain>
    </source>
</reference>
<evidence type="ECO:0000256" key="7">
    <source>
        <dbReference type="RuleBase" id="RU361277"/>
    </source>
</evidence>
<proteinExistence type="inferred from homology"/>
<keyword evidence="4 7" id="KW-0862">Zinc</keyword>
<evidence type="ECO:0000256" key="3">
    <source>
        <dbReference type="ARBA" id="ARBA00022723"/>
    </source>
</evidence>
<dbReference type="SUPFAM" id="SSF50129">
    <property type="entry name" value="GroES-like"/>
    <property type="match status" value="2"/>
</dbReference>
<evidence type="ECO:0000256" key="5">
    <source>
        <dbReference type="ARBA" id="ARBA00023002"/>
    </source>
</evidence>
<dbReference type="GO" id="GO:0008270">
    <property type="term" value="F:zinc ion binding"/>
    <property type="evidence" value="ECO:0007669"/>
    <property type="project" value="InterPro"/>
</dbReference>
<evidence type="ECO:0000256" key="6">
    <source>
        <dbReference type="ARBA" id="ARBA00023027"/>
    </source>
</evidence>
<dbReference type="InterPro" id="IPR036291">
    <property type="entry name" value="NAD(P)-bd_dom_sf"/>
</dbReference>
<dbReference type="AlphaFoldDB" id="A0A7K0BPC8"/>
<evidence type="ECO:0000313" key="9">
    <source>
        <dbReference type="EMBL" id="MQY02936.1"/>
    </source>
</evidence>
<organism evidence="9 10">
    <name type="scientific">Actinomadura macrotermitis</name>
    <dbReference type="NCBI Taxonomy" id="2585200"/>
    <lineage>
        <taxon>Bacteria</taxon>
        <taxon>Bacillati</taxon>
        <taxon>Actinomycetota</taxon>
        <taxon>Actinomycetes</taxon>
        <taxon>Streptosporangiales</taxon>
        <taxon>Thermomonosporaceae</taxon>
        <taxon>Actinomadura</taxon>
    </lineage>
</organism>
<dbReference type="PANTHER" id="PTHR43880">
    <property type="entry name" value="ALCOHOL DEHYDROGENASE"/>
    <property type="match status" value="1"/>
</dbReference>
<accession>A0A7K0BPC8</accession>
<keyword evidence="5 9" id="KW-0560">Oxidoreductase</keyword>
<evidence type="ECO:0000313" key="10">
    <source>
        <dbReference type="Proteomes" id="UP000487268"/>
    </source>
</evidence>
<dbReference type="SUPFAM" id="SSF51735">
    <property type="entry name" value="NAD(P)-binding Rossmann-fold domains"/>
    <property type="match status" value="1"/>
</dbReference>
<dbReference type="EMBL" id="WEGH01000001">
    <property type="protein sequence ID" value="MQY02936.1"/>
    <property type="molecule type" value="Genomic_DNA"/>
</dbReference>
<dbReference type="InterPro" id="IPR013154">
    <property type="entry name" value="ADH-like_N"/>
</dbReference>
<dbReference type="InterPro" id="IPR011032">
    <property type="entry name" value="GroES-like_sf"/>
</dbReference>
<evidence type="ECO:0000256" key="2">
    <source>
        <dbReference type="ARBA" id="ARBA00008072"/>
    </source>
</evidence>
<feature type="domain" description="Enoyl reductase (ER)" evidence="8">
    <location>
        <begin position="15"/>
        <end position="367"/>
    </location>
</feature>
<name>A0A7K0BPC8_9ACTN</name>
<dbReference type="SMART" id="SM00829">
    <property type="entry name" value="PKS_ER"/>
    <property type="match status" value="1"/>
</dbReference>
<dbReference type="Gene3D" id="3.40.50.720">
    <property type="entry name" value="NAD(P)-binding Rossmann-like Domain"/>
    <property type="match status" value="1"/>
</dbReference>
<gene>
    <name evidence="9" type="ORF">ACRB68_09710</name>
</gene>
<evidence type="ECO:0000256" key="4">
    <source>
        <dbReference type="ARBA" id="ARBA00022833"/>
    </source>
</evidence>
<dbReference type="InterPro" id="IPR020843">
    <property type="entry name" value="ER"/>
</dbReference>
<evidence type="ECO:0000256" key="1">
    <source>
        <dbReference type="ARBA" id="ARBA00001947"/>
    </source>
</evidence>
<keyword evidence="3 7" id="KW-0479">Metal-binding</keyword>
<dbReference type="InterPro" id="IPR013149">
    <property type="entry name" value="ADH-like_C"/>
</dbReference>
<dbReference type="Pfam" id="PF00107">
    <property type="entry name" value="ADH_zinc_N"/>
    <property type="match status" value="1"/>
</dbReference>